<protein>
    <submittedName>
        <fullName evidence="1">Uncharacterized protein</fullName>
    </submittedName>
</protein>
<name>A0AA97PPF1_PYRO3</name>
<accession>A0AA97PPF1</accession>
<proteinExistence type="predicted"/>
<dbReference type="EMBL" id="JH793826">
    <property type="protein sequence ID" value="ELQ42211.1"/>
    <property type="molecule type" value="Genomic_DNA"/>
</dbReference>
<dbReference type="AlphaFoldDB" id="A0AA97PPF1"/>
<gene>
    <name evidence="1" type="ORF">OOU_Y34scaffold00224g25</name>
</gene>
<dbReference type="Proteomes" id="UP000011086">
    <property type="component" value="Unassembled WGS sequence"/>
</dbReference>
<evidence type="ECO:0000313" key="1">
    <source>
        <dbReference type="EMBL" id="ELQ42211.1"/>
    </source>
</evidence>
<reference evidence="1" key="1">
    <citation type="journal article" date="2012" name="PLoS Genet.">
        <title>Comparative analysis of the genomes of two field isolates of the rice blast fungus Magnaporthe oryzae.</title>
        <authorList>
            <person name="Xue M."/>
            <person name="Yang J."/>
            <person name="Li Z."/>
            <person name="Hu S."/>
            <person name="Yao N."/>
            <person name="Dean R.A."/>
            <person name="Zhao W."/>
            <person name="Shen M."/>
            <person name="Zhang H."/>
            <person name="Li C."/>
            <person name="Liu L."/>
            <person name="Cao L."/>
            <person name="Xu X."/>
            <person name="Xing Y."/>
            <person name="Hsiang T."/>
            <person name="Zhang Z."/>
            <person name="Xu J.R."/>
            <person name="Peng Y.L."/>
        </authorList>
    </citation>
    <scope>NUCLEOTIDE SEQUENCE</scope>
    <source>
        <strain evidence="1">Y34</strain>
    </source>
</reference>
<sequence>MDLGQKFRSKICAPTASGRAHLNIVILKLLVGSLAQLSPVRGVAVVSKHVSYQGKYAYFDQREQIQQSSCQCGNASKVFVWITTARDWLAIVVHSASPL</sequence>
<organism evidence="1">
    <name type="scientific">Pyricularia oryzae (strain Y34)</name>
    <name type="common">Rice blast fungus</name>
    <name type="synonym">Magnaporthe oryzae</name>
    <dbReference type="NCBI Taxonomy" id="1143189"/>
    <lineage>
        <taxon>Eukaryota</taxon>
        <taxon>Fungi</taxon>
        <taxon>Dikarya</taxon>
        <taxon>Ascomycota</taxon>
        <taxon>Pezizomycotina</taxon>
        <taxon>Sordariomycetes</taxon>
        <taxon>Sordariomycetidae</taxon>
        <taxon>Magnaporthales</taxon>
        <taxon>Pyriculariaceae</taxon>
        <taxon>Pyricularia</taxon>
    </lineage>
</organism>